<dbReference type="InterPro" id="IPR028082">
    <property type="entry name" value="Peripla_BP_I"/>
</dbReference>
<evidence type="ECO:0000259" key="4">
    <source>
        <dbReference type="Pfam" id="PF13377"/>
    </source>
</evidence>
<evidence type="ECO:0000313" key="5">
    <source>
        <dbReference type="EMBL" id="MFD1367302.1"/>
    </source>
</evidence>
<dbReference type="Proteomes" id="UP001597183">
    <property type="component" value="Unassembled WGS sequence"/>
</dbReference>
<feature type="domain" description="Transcriptional regulator LacI/GalR-like sensor" evidence="4">
    <location>
        <begin position="3"/>
        <end position="161"/>
    </location>
</feature>
<reference evidence="6" key="1">
    <citation type="journal article" date="2019" name="Int. J. Syst. Evol. Microbiol.">
        <title>The Global Catalogue of Microorganisms (GCM) 10K type strain sequencing project: providing services to taxonomists for standard genome sequencing and annotation.</title>
        <authorList>
            <consortium name="The Broad Institute Genomics Platform"/>
            <consortium name="The Broad Institute Genome Sequencing Center for Infectious Disease"/>
            <person name="Wu L."/>
            <person name="Ma J."/>
        </authorList>
    </citation>
    <scope>NUCLEOTIDE SEQUENCE [LARGE SCALE GENOMIC DNA]</scope>
    <source>
        <strain evidence="6">CCM 7526</strain>
    </source>
</reference>
<dbReference type="InterPro" id="IPR046335">
    <property type="entry name" value="LacI/GalR-like_sensor"/>
</dbReference>
<keyword evidence="2" id="KW-0238">DNA-binding</keyword>
<proteinExistence type="predicted"/>
<dbReference type="PANTHER" id="PTHR30146:SF109">
    <property type="entry name" value="HTH-TYPE TRANSCRIPTIONAL REGULATOR GALS"/>
    <property type="match status" value="1"/>
</dbReference>
<organism evidence="5 6">
    <name type="scientific">Actinoplanes sichuanensis</name>
    <dbReference type="NCBI Taxonomy" id="512349"/>
    <lineage>
        <taxon>Bacteria</taxon>
        <taxon>Bacillati</taxon>
        <taxon>Actinomycetota</taxon>
        <taxon>Actinomycetes</taxon>
        <taxon>Micromonosporales</taxon>
        <taxon>Micromonosporaceae</taxon>
        <taxon>Actinoplanes</taxon>
    </lineage>
</organism>
<evidence type="ECO:0000256" key="3">
    <source>
        <dbReference type="ARBA" id="ARBA00023163"/>
    </source>
</evidence>
<name>A0ABW4AAV7_9ACTN</name>
<comment type="caution">
    <text evidence="5">The sequence shown here is derived from an EMBL/GenBank/DDBJ whole genome shotgun (WGS) entry which is preliminary data.</text>
</comment>
<keyword evidence="3" id="KW-0804">Transcription</keyword>
<protein>
    <submittedName>
        <fullName evidence="5">Substrate-binding domain-containing protein</fullName>
    </submittedName>
</protein>
<sequence>MTRHLLGLGHRTVHHIAGPQQWWAARERRQSWHDTLAAAASSVPEARIGDWTPRSGYEIGRELARDPGVTAIFAANDDMAIGAVHALHEAGRRVPDDVSVAGFDDIPVAAHVTPPLTTVGSDNAELAEIGLSYLTAFLADPDHEPTPPRTHRHRIVLRSSTAPPRA</sequence>
<dbReference type="EMBL" id="JBHTMK010000023">
    <property type="protein sequence ID" value="MFD1367302.1"/>
    <property type="molecule type" value="Genomic_DNA"/>
</dbReference>
<dbReference type="SUPFAM" id="SSF53822">
    <property type="entry name" value="Periplasmic binding protein-like I"/>
    <property type="match status" value="1"/>
</dbReference>
<evidence type="ECO:0000256" key="1">
    <source>
        <dbReference type="ARBA" id="ARBA00023015"/>
    </source>
</evidence>
<dbReference type="PANTHER" id="PTHR30146">
    <property type="entry name" value="LACI-RELATED TRANSCRIPTIONAL REPRESSOR"/>
    <property type="match status" value="1"/>
</dbReference>
<gene>
    <name evidence="5" type="ORF">ACFQ5G_18255</name>
</gene>
<keyword evidence="6" id="KW-1185">Reference proteome</keyword>
<dbReference type="RefSeq" id="WP_317795976.1">
    <property type="nucleotide sequence ID" value="NZ_AP028461.1"/>
</dbReference>
<dbReference type="Pfam" id="PF13377">
    <property type="entry name" value="Peripla_BP_3"/>
    <property type="match status" value="1"/>
</dbReference>
<dbReference type="Gene3D" id="3.40.50.2300">
    <property type="match status" value="2"/>
</dbReference>
<evidence type="ECO:0000256" key="2">
    <source>
        <dbReference type="ARBA" id="ARBA00023125"/>
    </source>
</evidence>
<accession>A0ABW4AAV7</accession>
<keyword evidence="1" id="KW-0805">Transcription regulation</keyword>
<evidence type="ECO:0000313" key="6">
    <source>
        <dbReference type="Proteomes" id="UP001597183"/>
    </source>
</evidence>